<organism evidence="1 2">
    <name type="scientific">Arthrobacter nitrophenolicus</name>
    <dbReference type="NCBI Taxonomy" id="683150"/>
    <lineage>
        <taxon>Bacteria</taxon>
        <taxon>Bacillati</taxon>
        <taxon>Actinomycetota</taxon>
        <taxon>Actinomycetes</taxon>
        <taxon>Micrococcales</taxon>
        <taxon>Micrococcaceae</taxon>
        <taxon>Arthrobacter</taxon>
    </lineage>
</organism>
<reference evidence="1" key="1">
    <citation type="submission" date="2024-06" db="EMBL/GenBank/DDBJ databases">
        <title>Genomic Encyclopedia of Type Strains, Phase IV (KMG-IV): sequencing the most valuable type-strain genomes for metagenomic binning, comparative biology and taxonomic classification.</title>
        <authorList>
            <person name="Goeker M."/>
        </authorList>
    </citation>
    <scope>NUCLEOTIDE SEQUENCE</scope>
    <source>
        <strain evidence="1">SJCon</strain>
    </source>
</reference>
<evidence type="ECO:0000313" key="2">
    <source>
        <dbReference type="Proteomes" id="UP001549207"/>
    </source>
</evidence>
<dbReference type="Proteomes" id="UP001549207">
    <property type="component" value="Unassembled WGS sequence"/>
</dbReference>
<keyword evidence="1" id="KW-0378">Hydrolase</keyword>
<proteinExistence type="predicted"/>
<dbReference type="EC" id="3.1.21.3" evidence="1"/>
<keyword evidence="2" id="KW-1185">Reference proteome</keyword>
<comment type="caution">
    <text evidence="1">The sequence shown here is derived from an EMBL/GenBank/DDBJ whole genome shotgun (WGS) entry which is preliminary data.</text>
</comment>
<gene>
    <name evidence="1" type="ORF">ABIC98_003750</name>
</gene>
<accession>A0ACC6TKK9</accession>
<evidence type="ECO:0000313" key="1">
    <source>
        <dbReference type="EMBL" id="MET3774080.1"/>
    </source>
</evidence>
<protein>
    <submittedName>
        <fullName evidence="1">Type I restriction enzyme S subunit</fullName>
        <ecNumber evidence="1">3.1.21.3</ecNumber>
    </submittedName>
</protein>
<name>A0ACC6TKK9_9MICC</name>
<dbReference type="EMBL" id="JBEPNJ010000021">
    <property type="protein sequence ID" value="MET3774080.1"/>
    <property type="molecule type" value="Genomic_DNA"/>
</dbReference>
<sequence length="411" mass="45727">MAVVSDWEETTVGELASVSRGASPRPIASPRWFDMNSEVRWVRIADMNRSDGRTLRETTQALSPDGIARSRFLEPGTLIMSIAATVGVPVITGVPSCIHDGFVALEDLKVDQRLLLYVLKASEQRLREAGQSGSQMNVNTDIVRSLRVLLPVDPKEQSRIASALWDVDELIASLERLIAKKRAIKQGMMQELLTGVTRLPGFNQPWGTLEVAAASHLKARIGWQGLTTAEYRSFGEYWLVGGTDFKDGLVDWSTTPYVDKWRFEQDSNIQLRRGDILVTKDGTIGKVAFVDSLPGPATLNSGVFVMRPKRAAYDSRFMYFLLCSRMFEEFVAGLSAGSTINHLYQRDLATLTFHAPTDLDEQKAIATALLDVDREITVLVSRLQSIRRIKLGMMQELLTGRVRLPKEGDPA</sequence>